<gene>
    <name evidence="2" type="ORF">SNE35_16400</name>
</gene>
<evidence type="ECO:0000313" key="2">
    <source>
        <dbReference type="EMBL" id="MDY0746101.1"/>
    </source>
</evidence>
<proteinExistence type="predicted"/>
<evidence type="ECO:0000313" key="3">
    <source>
        <dbReference type="Proteomes" id="UP001285263"/>
    </source>
</evidence>
<dbReference type="InterPro" id="IPR025737">
    <property type="entry name" value="FApF"/>
</dbReference>
<dbReference type="Pfam" id="PF13557">
    <property type="entry name" value="Phenol_MetA_deg"/>
    <property type="match status" value="1"/>
</dbReference>
<comment type="caution">
    <text evidence="2">The sequence shown here is derived from an EMBL/GenBank/DDBJ whole genome shotgun (WGS) entry which is preliminary data.</text>
</comment>
<evidence type="ECO:0000256" key="1">
    <source>
        <dbReference type="SAM" id="SignalP"/>
    </source>
</evidence>
<keyword evidence="3" id="KW-1185">Reference proteome</keyword>
<organism evidence="2 3">
    <name type="scientific">Roseateles agri</name>
    <dbReference type="NCBI Taxonomy" id="3098619"/>
    <lineage>
        <taxon>Bacteria</taxon>
        <taxon>Pseudomonadati</taxon>
        <taxon>Pseudomonadota</taxon>
        <taxon>Betaproteobacteria</taxon>
        <taxon>Burkholderiales</taxon>
        <taxon>Sphaerotilaceae</taxon>
        <taxon>Roseateles</taxon>
    </lineage>
</organism>
<reference evidence="2 3" key="1">
    <citation type="submission" date="2023-11" db="EMBL/GenBank/DDBJ databases">
        <title>Paucibacter sp. nov., isolated from fresh soil in Korea.</title>
        <authorList>
            <person name="Le N.T.T."/>
        </authorList>
    </citation>
    <scope>NUCLEOTIDE SEQUENCE [LARGE SCALE GENOMIC DNA]</scope>
    <source>
        <strain evidence="2 3">R3-3</strain>
    </source>
</reference>
<keyword evidence="1" id="KW-0732">Signal</keyword>
<protein>
    <submittedName>
        <fullName evidence="2">Transporter</fullName>
    </submittedName>
</protein>
<accession>A0ABU5DJZ5</accession>
<sequence>MFRTLTAALILSAVAAAAHADDDAISPDRPNIANSPDVVGRGTAQIETGLAGTSDSGAHALGLPWLLRVGLSDTLELRLDSGGYQRVRQDGVTVKGWNDVGLGFKWHLTDGGGAMPGIGLLGHLSFASGSTDLRGQGTRPEVDLALHWELGAGYDLSVMPGIYQDRNDAGQRYTGGVLAASIGKDLSEDTNAFLEVAGQRLASARNGGRLVTLDTGVTHRLSKDMQVDAALFRGLDRESPDWQWTVGLSLRW</sequence>
<dbReference type="EMBL" id="JAXCLA010000005">
    <property type="protein sequence ID" value="MDY0746101.1"/>
    <property type="molecule type" value="Genomic_DNA"/>
</dbReference>
<name>A0ABU5DJZ5_9BURK</name>
<dbReference type="RefSeq" id="WP_320424001.1">
    <property type="nucleotide sequence ID" value="NZ_JAXCLA010000005.1"/>
</dbReference>
<feature type="signal peptide" evidence="1">
    <location>
        <begin position="1"/>
        <end position="20"/>
    </location>
</feature>
<dbReference type="Proteomes" id="UP001285263">
    <property type="component" value="Unassembled WGS sequence"/>
</dbReference>
<feature type="chain" id="PRO_5046040479" evidence="1">
    <location>
        <begin position="21"/>
        <end position="252"/>
    </location>
</feature>